<comment type="caution">
    <text evidence="2">The sequence shown here is derived from an EMBL/GenBank/DDBJ whole genome shotgun (WGS) entry which is preliminary data.</text>
</comment>
<sequence>MFGAGSGAPSPALSSRPSGDGLSARTVSMSAGQISPESGSRTASPLLSAERPLPGDALQQLLKVLPVGQGERAGAGVVLHLDAGLLRRLLPHRHDEANVLCERGWLQFVLVKGKLVDHHRLTVDAGETHHGMSGARRLGRRRQEEKEENKDNNRKKKIKKMWKEEKKMEK</sequence>
<organism evidence="2 3">
    <name type="scientific">Liparis tanakae</name>
    <name type="common">Tanaka's snailfish</name>
    <dbReference type="NCBI Taxonomy" id="230148"/>
    <lineage>
        <taxon>Eukaryota</taxon>
        <taxon>Metazoa</taxon>
        <taxon>Chordata</taxon>
        <taxon>Craniata</taxon>
        <taxon>Vertebrata</taxon>
        <taxon>Euteleostomi</taxon>
        <taxon>Actinopterygii</taxon>
        <taxon>Neopterygii</taxon>
        <taxon>Teleostei</taxon>
        <taxon>Neoteleostei</taxon>
        <taxon>Acanthomorphata</taxon>
        <taxon>Eupercaria</taxon>
        <taxon>Perciformes</taxon>
        <taxon>Cottioidei</taxon>
        <taxon>Cottales</taxon>
        <taxon>Liparidae</taxon>
        <taxon>Liparis</taxon>
    </lineage>
</organism>
<accession>A0A4Z2GE80</accession>
<feature type="compositionally biased region" description="Polar residues" evidence="1">
    <location>
        <begin position="25"/>
        <end position="45"/>
    </location>
</feature>
<dbReference type="AlphaFoldDB" id="A0A4Z2GE80"/>
<dbReference type="Proteomes" id="UP000314294">
    <property type="component" value="Unassembled WGS sequence"/>
</dbReference>
<reference evidence="2 3" key="1">
    <citation type="submission" date="2019-03" db="EMBL/GenBank/DDBJ databases">
        <title>First draft genome of Liparis tanakae, snailfish: a comprehensive survey of snailfish specific genes.</title>
        <authorList>
            <person name="Kim W."/>
            <person name="Song I."/>
            <person name="Jeong J.-H."/>
            <person name="Kim D."/>
            <person name="Kim S."/>
            <person name="Ryu S."/>
            <person name="Song J.Y."/>
            <person name="Lee S.K."/>
        </authorList>
    </citation>
    <scope>NUCLEOTIDE SEQUENCE [LARGE SCALE GENOMIC DNA]</scope>
    <source>
        <tissue evidence="2">Muscle</tissue>
    </source>
</reference>
<evidence type="ECO:0000313" key="3">
    <source>
        <dbReference type="Proteomes" id="UP000314294"/>
    </source>
</evidence>
<keyword evidence="3" id="KW-1185">Reference proteome</keyword>
<feature type="region of interest" description="Disordered" evidence="1">
    <location>
        <begin position="128"/>
        <end position="170"/>
    </location>
</feature>
<protein>
    <submittedName>
        <fullName evidence="2">Uncharacterized protein</fullName>
    </submittedName>
</protein>
<feature type="region of interest" description="Disordered" evidence="1">
    <location>
        <begin position="1"/>
        <end position="51"/>
    </location>
</feature>
<dbReference type="EMBL" id="SRLO01000568">
    <property type="protein sequence ID" value="TNN51848.1"/>
    <property type="molecule type" value="Genomic_DNA"/>
</dbReference>
<gene>
    <name evidence="2" type="ORF">EYF80_037944</name>
</gene>
<name>A0A4Z2GE80_9TELE</name>
<feature type="compositionally biased region" description="Low complexity" evidence="1">
    <location>
        <begin position="7"/>
        <end position="19"/>
    </location>
</feature>
<proteinExistence type="predicted"/>
<feature type="compositionally biased region" description="Basic and acidic residues" evidence="1">
    <location>
        <begin position="161"/>
        <end position="170"/>
    </location>
</feature>
<feature type="compositionally biased region" description="Basic and acidic residues" evidence="1">
    <location>
        <begin position="141"/>
        <end position="152"/>
    </location>
</feature>
<evidence type="ECO:0000313" key="2">
    <source>
        <dbReference type="EMBL" id="TNN51848.1"/>
    </source>
</evidence>
<evidence type="ECO:0000256" key="1">
    <source>
        <dbReference type="SAM" id="MobiDB-lite"/>
    </source>
</evidence>